<evidence type="ECO:0000313" key="3">
    <source>
        <dbReference type="Proteomes" id="UP000799770"/>
    </source>
</evidence>
<organism evidence="2 3">
    <name type="scientific">Lophiotrema nucula</name>
    <dbReference type="NCBI Taxonomy" id="690887"/>
    <lineage>
        <taxon>Eukaryota</taxon>
        <taxon>Fungi</taxon>
        <taxon>Dikarya</taxon>
        <taxon>Ascomycota</taxon>
        <taxon>Pezizomycotina</taxon>
        <taxon>Dothideomycetes</taxon>
        <taxon>Pleosporomycetidae</taxon>
        <taxon>Pleosporales</taxon>
        <taxon>Lophiotremataceae</taxon>
        <taxon>Lophiotrema</taxon>
    </lineage>
</organism>
<evidence type="ECO:0000256" key="1">
    <source>
        <dbReference type="SAM" id="MobiDB-lite"/>
    </source>
</evidence>
<gene>
    <name evidence="2" type="ORF">BDV96DRAFT_559125</name>
</gene>
<sequence length="139" mass="15873">MLYLATTATAKEAQVVAGHDRLQWEQFYDRYRPITRKEAHELVDEYSRSWTDIPYQGKKNVHERVNGSLAAEGIPEVQDDLMRWRMLHCIREIRQYAASKQAALERAAAQTASEAPKPSSTCYDLVRDRTDGGSDVDAE</sequence>
<feature type="region of interest" description="Disordered" evidence="1">
    <location>
        <begin position="106"/>
        <end position="139"/>
    </location>
</feature>
<protein>
    <submittedName>
        <fullName evidence="2">Uncharacterized protein</fullName>
    </submittedName>
</protein>
<dbReference type="OrthoDB" id="3799196at2759"/>
<keyword evidence="3" id="KW-1185">Reference proteome</keyword>
<accession>A0A6A5YHL6</accession>
<dbReference type="AlphaFoldDB" id="A0A6A5YHL6"/>
<proteinExistence type="predicted"/>
<feature type="compositionally biased region" description="Low complexity" evidence="1">
    <location>
        <begin position="106"/>
        <end position="115"/>
    </location>
</feature>
<reference evidence="2" key="1">
    <citation type="journal article" date="2020" name="Stud. Mycol.">
        <title>101 Dothideomycetes genomes: a test case for predicting lifestyles and emergence of pathogens.</title>
        <authorList>
            <person name="Haridas S."/>
            <person name="Albert R."/>
            <person name="Binder M."/>
            <person name="Bloem J."/>
            <person name="Labutti K."/>
            <person name="Salamov A."/>
            <person name="Andreopoulos B."/>
            <person name="Baker S."/>
            <person name="Barry K."/>
            <person name="Bills G."/>
            <person name="Bluhm B."/>
            <person name="Cannon C."/>
            <person name="Castanera R."/>
            <person name="Culley D."/>
            <person name="Daum C."/>
            <person name="Ezra D."/>
            <person name="Gonzalez J."/>
            <person name="Henrissat B."/>
            <person name="Kuo A."/>
            <person name="Liang C."/>
            <person name="Lipzen A."/>
            <person name="Lutzoni F."/>
            <person name="Magnuson J."/>
            <person name="Mondo S."/>
            <person name="Nolan M."/>
            <person name="Ohm R."/>
            <person name="Pangilinan J."/>
            <person name="Park H.-J."/>
            <person name="Ramirez L."/>
            <person name="Alfaro M."/>
            <person name="Sun H."/>
            <person name="Tritt A."/>
            <person name="Yoshinaga Y."/>
            <person name="Zwiers L.-H."/>
            <person name="Turgeon B."/>
            <person name="Goodwin S."/>
            <person name="Spatafora J."/>
            <person name="Crous P."/>
            <person name="Grigoriev I."/>
        </authorList>
    </citation>
    <scope>NUCLEOTIDE SEQUENCE</scope>
    <source>
        <strain evidence="2">CBS 627.86</strain>
    </source>
</reference>
<name>A0A6A5YHL6_9PLEO</name>
<evidence type="ECO:0000313" key="2">
    <source>
        <dbReference type="EMBL" id="KAF2106463.1"/>
    </source>
</evidence>
<dbReference type="EMBL" id="ML977362">
    <property type="protein sequence ID" value="KAF2106463.1"/>
    <property type="molecule type" value="Genomic_DNA"/>
</dbReference>
<dbReference type="Proteomes" id="UP000799770">
    <property type="component" value="Unassembled WGS sequence"/>
</dbReference>